<keyword evidence="8" id="KW-0119">Carbohydrate metabolism</keyword>
<keyword evidence="7" id="KW-0413">Isomerase</keyword>
<dbReference type="GO" id="GO:0005829">
    <property type="term" value="C:cytosol"/>
    <property type="evidence" value="ECO:0007669"/>
    <property type="project" value="TreeGrafter"/>
</dbReference>
<keyword evidence="5" id="KW-0479">Metal-binding</keyword>
<dbReference type="InterPro" id="IPR050197">
    <property type="entry name" value="Aldolase_class_II_sugar_metab"/>
</dbReference>
<dbReference type="GO" id="GO:0016832">
    <property type="term" value="F:aldehyde-lyase activity"/>
    <property type="evidence" value="ECO:0007669"/>
    <property type="project" value="TreeGrafter"/>
</dbReference>
<comment type="cofactor">
    <cofactor evidence="2">
        <name>Zn(2+)</name>
        <dbReference type="ChEBI" id="CHEBI:29105"/>
    </cofactor>
</comment>
<name>A0A2U1B6J5_9BACT</name>
<dbReference type="FunFam" id="3.40.225.10:FF:000001">
    <property type="entry name" value="L-ribulose-5-phosphate 4-epimerase UlaF"/>
    <property type="match status" value="1"/>
</dbReference>
<evidence type="ECO:0000259" key="9">
    <source>
        <dbReference type="SMART" id="SM01007"/>
    </source>
</evidence>
<evidence type="ECO:0000256" key="5">
    <source>
        <dbReference type="ARBA" id="ARBA00022723"/>
    </source>
</evidence>
<dbReference type="EMBL" id="QEKH01000007">
    <property type="protein sequence ID" value="PVY44303.1"/>
    <property type="molecule type" value="Genomic_DNA"/>
</dbReference>
<dbReference type="SUPFAM" id="SSF53639">
    <property type="entry name" value="AraD/HMP-PK domain-like"/>
    <property type="match status" value="1"/>
</dbReference>
<sequence length="232" mass="25767">MYEELKAICHQANLELPKLGLVIYTFGNVSAVDRKAGVYAIKPSGVEYDRLRPEDMVIVSLETGEAVEGRLRPSSDTNTHTVLYRAFPKIGGIVHTHSTYAVGWAQAARSVPLYGTTHADHLAADIPCTEFMPDERIANDYETETGLQIVECFRKKHLNPDEIPMALVAGHGPFTWGTTAAKALYNAKVLEELCRMALVTEQVNPAAARLKEALIEKHYNRKHGKNAYYGQK</sequence>
<dbReference type="AlphaFoldDB" id="A0A2U1B6J5"/>
<dbReference type="InterPro" id="IPR036409">
    <property type="entry name" value="Aldolase_II/adducin_N_sf"/>
</dbReference>
<dbReference type="NCBIfam" id="NF006047">
    <property type="entry name" value="PRK08193.1"/>
    <property type="match status" value="1"/>
</dbReference>
<dbReference type="GeneID" id="78294617"/>
<evidence type="ECO:0000256" key="8">
    <source>
        <dbReference type="ARBA" id="ARBA00023277"/>
    </source>
</evidence>
<evidence type="ECO:0000313" key="10">
    <source>
        <dbReference type="EMBL" id="PVY44303.1"/>
    </source>
</evidence>
<dbReference type="RefSeq" id="WP_116883308.1">
    <property type="nucleotide sequence ID" value="NZ_CABMMC010000006.1"/>
</dbReference>
<reference evidence="10 11" key="1">
    <citation type="submission" date="2018-04" db="EMBL/GenBank/DDBJ databases">
        <title>Genomic Encyclopedia of Type Strains, Phase IV (KMG-IV): sequencing the most valuable type-strain genomes for metagenomic binning, comparative biology and taxonomic classification.</title>
        <authorList>
            <person name="Goeker M."/>
        </authorList>
    </citation>
    <scope>NUCLEOTIDE SEQUENCE [LARGE SCALE GENOMIC DNA]</scope>
    <source>
        <strain evidence="10 11">DSM 14823</strain>
    </source>
</reference>
<evidence type="ECO:0000256" key="2">
    <source>
        <dbReference type="ARBA" id="ARBA00001947"/>
    </source>
</evidence>
<comment type="catalytic activity">
    <reaction evidence="1">
        <text>L-ribulose 5-phosphate = D-xylulose 5-phosphate</text>
        <dbReference type="Rhea" id="RHEA:22368"/>
        <dbReference type="ChEBI" id="CHEBI:57737"/>
        <dbReference type="ChEBI" id="CHEBI:58226"/>
        <dbReference type="EC" id="5.1.3.4"/>
    </reaction>
</comment>
<keyword evidence="11" id="KW-1185">Reference proteome</keyword>
<feature type="domain" description="Class II aldolase/adducin N-terminal" evidence="9">
    <location>
        <begin position="7"/>
        <end position="198"/>
    </location>
</feature>
<dbReference type="GO" id="GO:0019323">
    <property type="term" value="P:pentose catabolic process"/>
    <property type="evidence" value="ECO:0007669"/>
    <property type="project" value="TreeGrafter"/>
</dbReference>
<protein>
    <recommendedName>
        <fullName evidence="4">L-ribulose-5-phosphate 4-epimerase</fullName>
        <ecNumber evidence="4">5.1.3.4</ecNumber>
    </recommendedName>
</protein>
<gene>
    <name evidence="10" type="ORF">C8D82_10758</name>
</gene>
<dbReference type="GO" id="GO:0046872">
    <property type="term" value="F:metal ion binding"/>
    <property type="evidence" value="ECO:0007669"/>
    <property type="project" value="UniProtKB-KW"/>
</dbReference>
<proteinExistence type="inferred from homology"/>
<dbReference type="Pfam" id="PF00596">
    <property type="entry name" value="Aldolase_II"/>
    <property type="match status" value="1"/>
</dbReference>
<evidence type="ECO:0000256" key="7">
    <source>
        <dbReference type="ARBA" id="ARBA00023235"/>
    </source>
</evidence>
<evidence type="ECO:0000256" key="6">
    <source>
        <dbReference type="ARBA" id="ARBA00022833"/>
    </source>
</evidence>
<accession>A0A2U1B6J5</accession>
<dbReference type="OrthoDB" id="9786287at2"/>
<dbReference type="PANTHER" id="PTHR22789">
    <property type="entry name" value="FUCULOSE PHOSPHATE ALDOLASE"/>
    <property type="match status" value="1"/>
</dbReference>
<dbReference type="GO" id="GO:0008742">
    <property type="term" value="F:L-ribulose-phosphate 4-epimerase activity"/>
    <property type="evidence" value="ECO:0007669"/>
    <property type="project" value="UniProtKB-EC"/>
</dbReference>
<keyword evidence="6" id="KW-0862">Zinc</keyword>
<evidence type="ECO:0000256" key="3">
    <source>
        <dbReference type="ARBA" id="ARBA00010037"/>
    </source>
</evidence>
<evidence type="ECO:0000256" key="4">
    <source>
        <dbReference type="ARBA" id="ARBA00013186"/>
    </source>
</evidence>
<comment type="similarity">
    <text evidence="3">Belongs to the aldolase class II family. AraD/FucA subfamily.</text>
</comment>
<evidence type="ECO:0000256" key="1">
    <source>
        <dbReference type="ARBA" id="ARBA00001726"/>
    </source>
</evidence>
<organism evidence="10 11">
    <name type="scientific">Victivallis vadensis</name>
    <dbReference type="NCBI Taxonomy" id="172901"/>
    <lineage>
        <taxon>Bacteria</taxon>
        <taxon>Pseudomonadati</taxon>
        <taxon>Lentisphaerota</taxon>
        <taxon>Lentisphaeria</taxon>
        <taxon>Victivallales</taxon>
        <taxon>Victivallaceae</taxon>
        <taxon>Victivallis</taxon>
    </lineage>
</organism>
<dbReference type="Proteomes" id="UP000245959">
    <property type="component" value="Unassembled WGS sequence"/>
</dbReference>
<dbReference type="InterPro" id="IPR001303">
    <property type="entry name" value="Aldolase_II/adducin_N"/>
</dbReference>
<dbReference type="PANTHER" id="PTHR22789:SF8">
    <property type="entry name" value="L-RIBULOSE-5-PHOSPHATE 4-EPIMERASE SGBE"/>
    <property type="match status" value="1"/>
</dbReference>
<evidence type="ECO:0000313" key="11">
    <source>
        <dbReference type="Proteomes" id="UP000245959"/>
    </source>
</evidence>
<comment type="caution">
    <text evidence="10">The sequence shown here is derived from an EMBL/GenBank/DDBJ whole genome shotgun (WGS) entry which is preliminary data.</text>
</comment>
<dbReference type="EC" id="5.1.3.4" evidence="4"/>
<dbReference type="Gene3D" id="3.40.225.10">
    <property type="entry name" value="Class II aldolase/adducin N-terminal domain"/>
    <property type="match status" value="1"/>
</dbReference>
<dbReference type="SMART" id="SM01007">
    <property type="entry name" value="Aldolase_II"/>
    <property type="match status" value="1"/>
</dbReference>